<name>A0A916Q7N1_9FIRM</name>
<proteinExistence type="predicted"/>
<keyword evidence="1" id="KW-0472">Membrane</keyword>
<dbReference type="Gene3D" id="2.60.200.20">
    <property type="match status" value="1"/>
</dbReference>
<dbReference type="InterPro" id="IPR008984">
    <property type="entry name" value="SMAD_FHA_dom_sf"/>
</dbReference>
<dbReference type="InterPro" id="IPR000253">
    <property type="entry name" value="FHA_dom"/>
</dbReference>
<dbReference type="PROSITE" id="PS51257">
    <property type="entry name" value="PROKAR_LIPOPROTEIN"/>
    <property type="match status" value="1"/>
</dbReference>
<accession>A0A916Q7N1</accession>
<evidence type="ECO:0000259" key="2">
    <source>
        <dbReference type="PROSITE" id="PS50006"/>
    </source>
</evidence>
<evidence type="ECO:0000313" key="3">
    <source>
        <dbReference type="EMBL" id="GFO84541.1"/>
    </source>
</evidence>
<feature type="transmembrane region" description="Helical" evidence="1">
    <location>
        <begin position="119"/>
        <end position="136"/>
    </location>
</feature>
<dbReference type="EMBL" id="BLYI01000024">
    <property type="protein sequence ID" value="GFO84541.1"/>
    <property type="molecule type" value="Genomic_DNA"/>
</dbReference>
<dbReference type="SUPFAM" id="SSF49879">
    <property type="entry name" value="SMAD/FHA domain"/>
    <property type="match status" value="1"/>
</dbReference>
<protein>
    <recommendedName>
        <fullName evidence="2">FHA domain-containing protein</fullName>
    </recommendedName>
</protein>
<feature type="transmembrane region" description="Helical" evidence="1">
    <location>
        <begin position="192"/>
        <end position="213"/>
    </location>
</feature>
<dbReference type="RefSeq" id="WP_201310268.1">
    <property type="nucleotide sequence ID" value="NZ_BLYI01000024.1"/>
</dbReference>
<feature type="domain" description="FHA" evidence="2">
    <location>
        <begin position="248"/>
        <end position="299"/>
    </location>
</feature>
<evidence type="ECO:0000256" key="1">
    <source>
        <dbReference type="SAM" id="Phobius"/>
    </source>
</evidence>
<organism evidence="3 4">
    <name type="scientific">Anaerostipes butyraticus</name>
    <dbReference type="NCBI Taxonomy" id="645466"/>
    <lineage>
        <taxon>Bacteria</taxon>
        <taxon>Bacillati</taxon>
        <taxon>Bacillota</taxon>
        <taxon>Clostridia</taxon>
        <taxon>Lachnospirales</taxon>
        <taxon>Lachnospiraceae</taxon>
        <taxon>Anaerostipes</taxon>
    </lineage>
</organism>
<dbReference type="AlphaFoldDB" id="A0A916Q7N1"/>
<dbReference type="CDD" id="cd00060">
    <property type="entry name" value="FHA"/>
    <property type="match status" value="1"/>
</dbReference>
<evidence type="ECO:0000313" key="4">
    <source>
        <dbReference type="Proteomes" id="UP000613208"/>
    </source>
</evidence>
<keyword evidence="1" id="KW-1133">Transmembrane helix</keyword>
<dbReference type="PROSITE" id="PS50006">
    <property type="entry name" value="FHA_DOMAIN"/>
    <property type="match status" value="1"/>
</dbReference>
<feature type="transmembrane region" description="Helical" evidence="1">
    <location>
        <begin position="90"/>
        <end position="112"/>
    </location>
</feature>
<comment type="caution">
    <text evidence="3">The sequence shown here is derived from an EMBL/GenBank/DDBJ whole genome shotgun (WGS) entry which is preliminary data.</text>
</comment>
<sequence length="326" mass="35541">MKHFDLNKKQQKVMLIIVFALGCLTLLLPYMDLTGSEFQKVMTGGSGSIGKALSAVMPQLGNIEIPETIIRMAGWEQIKMVIQTSFAMKWLILILLLVPVILNIAGIVLTAAEKIGYEKLIFIPAVNIILYLILFYEMPEVITSIVQNTVADELSSSGIIGGSILSSAADSEIFSTFLRNIVGQLRVPLAGYGLWAAVGCQAVIVIIIVLGIVRRKTMMEGSVEAGELLGIKGSVMDMEFPMEGEEVIVIGRNPASCHIILEEEEISKVHCKVSFDEKICQYRLIDCSSSGCFLAGGTRLPLGEEVIIKPGTEVYLGGREVAFRLK</sequence>
<dbReference type="Proteomes" id="UP000613208">
    <property type="component" value="Unassembled WGS sequence"/>
</dbReference>
<keyword evidence="4" id="KW-1185">Reference proteome</keyword>
<dbReference type="SMART" id="SM00240">
    <property type="entry name" value="FHA"/>
    <property type="match status" value="1"/>
</dbReference>
<feature type="transmembrane region" description="Helical" evidence="1">
    <location>
        <begin position="12"/>
        <end position="31"/>
    </location>
</feature>
<reference evidence="3" key="1">
    <citation type="submission" date="2020-06" db="EMBL/GenBank/DDBJ databases">
        <title>Characterization of fructooligosaccharide metabolism and fructooligosaccharide-degrading enzymes in human commensal butyrate producers.</title>
        <authorList>
            <person name="Tanno H."/>
            <person name="Fujii T."/>
            <person name="Hirano K."/>
            <person name="Maeno S."/>
            <person name="Tonozuka T."/>
            <person name="Sakamoto M."/>
            <person name="Ohkuma M."/>
            <person name="Tochio T."/>
            <person name="Endo A."/>
        </authorList>
    </citation>
    <scope>NUCLEOTIDE SEQUENCE</scope>
    <source>
        <strain evidence="3">JCM 17466</strain>
    </source>
</reference>
<gene>
    <name evidence="3" type="ORF">ANBU17_08880</name>
</gene>
<dbReference type="Pfam" id="PF00498">
    <property type="entry name" value="FHA"/>
    <property type="match status" value="1"/>
</dbReference>
<keyword evidence="1" id="KW-0812">Transmembrane</keyword>